<dbReference type="Pfam" id="PF10250">
    <property type="entry name" value="O-FucT"/>
    <property type="match status" value="1"/>
</dbReference>
<keyword evidence="4" id="KW-0472">Membrane</keyword>
<feature type="transmembrane region" description="Helical" evidence="4">
    <location>
        <begin position="64"/>
        <end position="84"/>
    </location>
</feature>
<proteinExistence type="predicted"/>
<dbReference type="Gene3D" id="3.40.50.11350">
    <property type="match status" value="1"/>
</dbReference>
<evidence type="ECO:0000256" key="1">
    <source>
        <dbReference type="ARBA" id="ARBA00022679"/>
    </source>
</evidence>
<keyword evidence="4" id="KW-0812">Transmembrane</keyword>
<gene>
    <name evidence="5" type="ORF">VKT23_007965</name>
</gene>
<comment type="caution">
    <text evidence="5">The sequence shown here is derived from an EMBL/GenBank/DDBJ whole genome shotgun (WGS) entry which is preliminary data.</text>
</comment>
<reference evidence="5 6" key="1">
    <citation type="submission" date="2024-01" db="EMBL/GenBank/DDBJ databases">
        <title>A draft genome for the cacao thread blight pathogen Marasmiellus scandens.</title>
        <authorList>
            <person name="Baruah I.K."/>
            <person name="Leung J."/>
            <person name="Bukari Y."/>
            <person name="Amoako-Attah I."/>
            <person name="Meinhardt L.W."/>
            <person name="Bailey B.A."/>
            <person name="Cohen S.P."/>
        </authorList>
    </citation>
    <scope>NUCLEOTIDE SEQUENCE [LARGE SCALE GENOMIC DNA]</scope>
    <source>
        <strain evidence="5 6">GH-19</strain>
    </source>
</reference>
<keyword evidence="4" id="KW-1133">Transmembrane helix</keyword>
<sequence length="507" mass="57702">MASYWRRMRGYMPLQQDNDEHYNERHEEIPMSTFPTQTRFSRRSLTSPSKVFQIIRHHLSIRRALALIFAACFIMIAIVLSSGIPPRYDDIWAYEKVLPQHNLTAATVDVRLGKRKYLRFEGGVKGRGLNNVLQEALMMSYVAYLTDRAFVFEDYVWSLNSPFWSTVDEWALRPSRIPFNAFISGPTTGGPISTRGNAVETRSVSLEFFDQVCPSSARTTVSAAESPSDREGHDLVDWWVERLGKVKDDPCVVVDSSKEVFDIDFFGSSKHIISAFDSLRTSPILKDFSWSPLVLSAIPRNFAVLHPPDLKDLYDQSQNSTIKGLVAIHLRRGDFFGHCLYLLKWRVLYMGMNTYSGIPDFFDPEGYLRHHSEAEEKELNDHEKSRILKPYYFEHCLPEVDQIVHRLRSVREENPSLDLNKVYVLSNGKASWLNELAGALKGDGWGDVKSTLDLRLDSQQKYVSGAIDMAIAEKAEVFIGNGFSSLSSNIVMLRLAKGLPVTSNRLL</sequence>
<dbReference type="EMBL" id="JBANRG010000011">
    <property type="protein sequence ID" value="KAK7462364.1"/>
    <property type="molecule type" value="Genomic_DNA"/>
</dbReference>
<dbReference type="InterPro" id="IPR019378">
    <property type="entry name" value="GDP-Fuc_O-FucTrfase"/>
</dbReference>
<keyword evidence="2" id="KW-0294">Fucose metabolism</keyword>
<evidence type="ECO:0000256" key="2">
    <source>
        <dbReference type="ARBA" id="ARBA00023253"/>
    </source>
</evidence>
<protein>
    <submittedName>
        <fullName evidence="5">Uncharacterized protein</fullName>
    </submittedName>
</protein>
<evidence type="ECO:0000256" key="3">
    <source>
        <dbReference type="ARBA" id="ARBA00023277"/>
    </source>
</evidence>
<accession>A0ABR1JQ33</accession>
<name>A0ABR1JQ33_9AGAR</name>
<dbReference type="Proteomes" id="UP001498398">
    <property type="component" value="Unassembled WGS sequence"/>
</dbReference>
<keyword evidence="1" id="KW-0808">Transferase</keyword>
<evidence type="ECO:0000313" key="5">
    <source>
        <dbReference type="EMBL" id="KAK7462364.1"/>
    </source>
</evidence>
<evidence type="ECO:0000256" key="4">
    <source>
        <dbReference type="SAM" id="Phobius"/>
    </source>
</evidence>
<keyword evidence="6" id="KW-1185">Reference proteome</keyword>
<keyword evidence="3" id="KW-0119">Carbohydrate metabolism</keyword>
<evidence type="ECO:0000313" key="6">
    <source>
        <dbReference type="Proteomes" id="UP001498398"/>
    </source>
</evidence>
<dbReference type="CDD" id="cd11296">
    <property type="entry name" value="O-FucT_like"/>
    <property type="match status" value="1"/>
</dbReference>
<organism evidence="5 6">
    <name type="scientific">Marasmiellus scandens</name>
    <dbReference type="NCBI Taxonomy" id="2682957"/>
    <lineage>
        <taxon>Eukaryota</taxon>
        <taxon>Fungi</taxon>
        <taxon>Dikarya</taxon>
        <taxon>Basidiomycota</taxon>
        <taxon>Agaricomycotina</taxon>
        <taxon>Agaricomycetes</taxon>
        <taxon>Agaricomycetidae</taxon>
        <taxon>Agaricales</taxon>
        <taxon>Marasmiineae</taxon>
        <taxon>Omphalotaceae</taxon>
        <taxon>Marasmiellus</taxon>
    </lineage>
</organism>